<dbReference type="GO" id="GO:0000176">
    <property type="term" value="C:nuclear exosome (RNase complex)"/>
    <property type="evidence" value="ECO:0007669"/>
    <property type="project" value="TreeGrafter"/>
</dbReference>
<dbReference type="AlphaFoldDB" id="U6GBN2"/>
<dbReference type="RefSeq" id="XP_013252017.1">
    <property type="nucleotide sequence ID" value="XM_013396563.1"/>
</dbReference>
<dbReference type="GO" id="GO:0071044">
    <property type="term" value="P:histone mRNA catabolic process"/>
    <property type="evidence" value="ECO:0007669"/>
    <property type="project" value="TreeGrafter"/>
</dbReference>
<dbReference type="GO" id="GO:0003727">
    <property type="term" value="F:single-stranded RNA binding"/>
    <property type="evidence" value="ECO:0007669"/>
    <property type="project" value="TreeGrafter"/>
</dbReference>
<dbReference type="GO" id="GO:0071040">
    <property type="term" value="P:nuclear polyadenylation-dependent antisense transcript catabolic process"/>
    <property type="evidence" value="ECO:0007669"/>
    <property type="project" value="TreeGrafter"/>
</dbReference>
<dbReference type="InterPro" id="IPR012337">
    <property type="entry name" value="RNaseH-like_sf"/>
</dbReference>
<dbReference type="EMBL" id="HG670719">
    <property type="protein sequence ID" value="CDI77666.1"/>
    <property type="molecule type" value="Genomic_DNA"/>
</dbReference>
<dbReference type="GO" id="GO:0071035">
    <property type="term" value="P:nuclear polyadenylation-dependent rRNA catabolic process"/>
    <property type="evidence" value="ECO:0007669"/>
    <property type="project" value="TreeGrafter"/>
</dbReference>
<dbReference type="GeneID" id="25274604"/>
<feature type="domain" description="3'-5' exonuclease" evidence="1">
    <location>
        <begin position="166"/>
        <end position="238"/>
    </location>
</feature>
<dbReference type="GO" id="GO:0071036">
    <property type="term" value="P:nuclear polyadenylation-dependent snoRNA catabolic process"/>
    <property type="evidence" value="ECO:0007669"/>
    <property type="project" value="TreeGrafter"/>
</dbReference>
<dbReference type="SUPFAM" id="SSF53098">
    <property type="entry name" value="Ribonuclease H-like"/>
    <property type="match status" value="1"/>
</dbReference>
<dbReference type="PANTHER" id="PTHR12124:SF47">
    <property type="entry name" value="EXOSOME COMPONENT 10"/>
    <property type="match status" value="1"/>
</dbReference>
<reference evidence="2" key="2">
    <citation type="submission" date="2013-10" db="EMBL/GenBank/DDBJ databases">
        <authorList>
            <person name="Aslett M."/>
        </authorList>
    </citation>
    <scope>NUCLEOTIDE SEQUENCE</scope>
    <source>
        <strain evidence="2">Houghton</strain>
    </source>
</reference>
<dbReference type="PANTHER" id="PTHR12124">
    <property type="entry name" value="POLYMYOSITIS/SCLERODERMA AUTOANTIGEN-RELATED"/>
    <property type="match status" value="1"/>
</dbReference>
<dbReference type="GO" id="GO:0071051">
    <property type="term" value="P:poly(A)-dependent snoRNA 3'-end processing"/>
    <property type="evidence" value="ECO:0007669"/>
    <property type="project" value="TreeGrafter"/>
</dbReference>
<sequence length="247" mass="28433">MTTPPDFIDKLWREAVAEGVQPLDRFPQSGWKDLTMNFCVFIPEDPARLSTDSPRILRKEYPELSYWAFLRLEASHQGFCPCAQDIQMATMNFFVGACRVISSVRIAAEDTDKNPFIIVKKTRLVMTLKDLKGMVAKITNDKLSLLMWSTILCRVIGGLHLLFSWRDFNVFILNAFDTGKAAKLLGIPGGFSLRNVLQVEFRVQKDVAMSKCDWSQRPLTQRMKTYAVQDVRYLLPLYYTYARRISK</sequence>
<gene>
    <name evidence="2" type="ORF">EAH_00065340</name>
</gene>
<dbReference type="GO" id="GO:0000467">
    <property type="term" value="P:exonucleolytic trimming to generate mature 3'-end of 5.8S rRNA from tricistronic rRNA transcript (SSU-rRNA, 5.8S rRNA, LSU-rRNA)"/>
    <property type="evidence" value="ECO:0007669"/>
    <property type="project" value="InterPro"/>
</dbReference>
<dbReference type="OrthoDB" id="2250022at2759"/>
<dbReference type="InterPro" id="IPR002562">
    <property type="entry name" value="3'-5'_exonuclease_dom"/>
</dbReference>
<evidence type="ECO:0000313" key="2">
    <source>
        <dbReference type="EMBL" id="CDI77666.1"/>
    </source>
</evidence>
<dbReference type="GO" id="GO:0071037">
    <property type="term" value="P:nuclear polyadenylation-dependent snRNA catabolic process"/>
    <property type="evidence" value="ECO:0007669"/>
    <property type="project" value="TreeGrafter"/>
</dbReference>
<dbReference type="Gene3D" id="3.30.420.10">
    <property type="entry name" value="Ribonuclease H-like superfamily/Ribonuclease H"/>
    <property type="match status" value="1"/>
</dbReference>
<dbReference type="GO" id="GO:0071039">
    <property type="term" value="P:nuclear polyadenylation-dependent CUT catabolic process"/>
    <property type="evidence" value="ECO:0007669"/>
    <property type="project" value="TreeGrafter"/>
</dbReference>
<evidence type="ECO:0000259" key="1">
    <source>
        <dbReference type="Pfam" id="PF01612"/>
    </source>
</evidence>
<organism evidence="2 3">
    <name type="scientific">Eimeria acervulina</name>
    <name type="common">Coccidian parasite</name>
    <dbReference type="NCBI Taxonomy" id="5801"/>
    <lineage>
        <taxon>Eukaryota</taxon>
        <taxon>Sar</taxon>
        <taxon>Alveolata</taxon>
        <taxon>Apicomplexa</taxon>
        <taxon>Conoidasida</taxon>
        <taxon>Coccidia</taxon>
        <taxon>Eucoccidiorida</taxon>
        <taxon>Eimeriorina</taxon>
        <taxon>Eimeriidae</taxon>
        <taxon>Eimeria</taxon>
    </lineage>
</organism>
<dbReference type="Proteomes" id="UP000018050">
    <property type="component" value="Unassembled WGS sequence"/>
</dbReference>
<dbReference type="GO" id="GO:0071038">
    <property type="term" value="P:TRAMP-dependent tRNA surveillance pathway"/>
    <property type="evidence" value="ECO:0007669"/>
    <property type="project" value="TreeGrafter"/>
</dbReference>
<dbReference type="InterPro" id="IPR036397">
    <property type="entry name" value="RNaseH_sf"/>
</dbReference>
<dbReference type="GO" id="GO:0005730">
    <property type="term" value="C:nucleolus"/>
    <property type="evidence" value="ECO:0007669"/>
    <property type="project" value="TreeGrafter"/>
</dbReference>
<dbReference type="VEuPathDB" id="ToxoDB:EAH_00065340"/>
<reference evidence="2" key="1">
    <citation type="submission" date="2013-10" db="EMBL/GenBank/DDBJ databases">
        <title>Genomic analysis of the causative agents of coccidiosis in chickens.</title>
        <authorList>
            <person name="Reid A.J."/>
            <person name="Blake D."/>
            <person name="Billington K."/>
            <person name="Browne H."/>
            <person name="Dunn M."/>
            <person name="Hung S."/>
            <person name="Kawahara F."/>
            <person name="Miranda-Saavedra D."/>
            <person name="Mourier T."/>
            <person name="Nagra H."/>
            <person name="Otto T.D."/>
            <person name="Rawlings N."/>
            <person name="Sanchez A."/>
            <person name="Sanders M."/>
            <person name="Subramaniam C."/>
            <person name="Tay Y."/>
            <person name="Dear P."/>
            <person name="Doerig C."/>
            <person name="Gruber A."/>
            <person name="Parkinson J."/>
            <person name="Shirley M."/>
            <person name="Wan K.L."/>
            <person name="Berriman M."/>
            <person name="Tomley F."/>
            <person name="Pain A."/>
        </authorList>
    </citation>
    <scope>NUCLEOTIDE SEQUENCE</scope>
    <source>
        <strain evidence="2">Houghton</strain>
    </source>
</reference>
<keyword evidence="3" id="KW-1185">Reference proteome</keyword>
<accession>U6GBN2</accession>
<proteinExistence type="predicted"/>
<evidence type="ECO:0000313" key="3">
    <source>
        <dbReference type="Proteomes" id="UP000018050"/>
    </source>
</evidence>
<dbReference type="Pfam" id="PF01612">
    <property type="entry name" value="DNA_pol_A_exo1"/>
    <property type="match status" value="1"/>
</dbReference>
<protein>
    <recommendedName>
        <fullName evidence="1">3'-5' exonuclease domain-containing protein</fullName>
    </recommendedName>
</protein>
<name>U6GBN2_EIMAC</name>
<dbReference type="InterPro" id="IPR045092">
    <property type="entry name" value="Rrp6-like"/>
</dbReference>
<dbReference type="GO" id="GO:0000175">
    <property type="term" value="F:3'-5'-RNA exonuclease activity"/>
    <property type="evidence" value="ECO:0007669"/>
    <property type="project" value="InterPro"/>
</dbReference>